<organism evidence="2 3">
    <name type="scientific">Protopolystoma xenopodis</name>
    <dbReference type="NCBI Taxonomy" id="117903"/>
    <lineage>
        <taxon>Eukaryota</taxon>
        <taxon>Metazoa</taxon>
        <taxon>Spiralia</taxon>
        <taxon>Lophotrochozoa</taxon>
        <taxon>Platyhelminthes</taxon>
        <taxon>Monogenea</taxon>
        <taxon>Polyopisthocotylea</taxon>
        <taxon>Polystomatidea</taxon>
        <taxon>Polystomatidae</taxon>
        <taxon>Protopolystoma</taxon>
    </lineage>
</organism>
<feature type="region of interest" description="Disordered" evidence="1">
    <location>
        <begin position="120"/>
        <end position="160"/>
    </location>
</feature>
<feature type="compositionally biased region" description="Basic and acidic residues" evidence="1">
    <location>
        <begin position="134"/>
        <end position="144"/>
    </location>
</feature>
<keyword evidence="3" id="KW-1185">Reference proteome</keyword>
<dbReference type="Proteomes" id="UP000784294">
    <property type="component" value="Unassembled WGS sequence"/>
</dbReference>
<proteinExistence type="predicted"/>
<reference evidence="2" key="1">
    <citation type="submission" date="2018-11" db="EMBL/GenBank/DDBJ databases">
        <authorList>
            <consortium name="Pathogen Informatics"/>
        </authorList>
    </citation>
    <scope>NUCLEOTIDE SEQUENCE</scope>
</reference>
<feature type="compositionally biased region" description="Low complexity" evidence="1">
    <location>
        <begin position="221"/>
        <end position="231"/>
    </location>
</feature>
<sequence>MDRDISDPCSFEKSSSLLEESKSVEANVKLVRSSNSVANIRRPSTAFEVTTVHQDAALPDIGLDNIHEYGDILMKPSSNVPVLTSEIQMNCSKHKKEKIASSKLGFHAKSSNATAINAKREVPSFEDPSLNGSSKERTIRFDQIHDDEEPGTSRGRGSSFLLFGSNRATIHGRDILSRLKFTSKPNSSDPRNSTVSILSPCLLRFSPSPLPSPSHSPSPSPQQSRCRPQSSTLSATSPSGLAGAESNGMQHLAPPMPLRRRRQGSSVSQTSIDRVSVMSAGSYSHFFRQMETEGKGKYSFHTFYSKSN</sequence>
<dbReference type="EMBL" id="CAAALY010020617">
    <property type="protein sequence ID" value="VEL14283.1"/>
    <property type="molecule type" value="Genomic_DNA"/>
</dbReference>
<evidence type="ECO:0000313" key="3">
    <source>
        <dbReference type="Proteomes" id="UP000784294"/>
    </source>
</evidence>
<feature type="compositionally biased region" description="Pro residues" evidence="1">
    <location>
        <begin position="208"/>
        <end position="220"/>
    </location>
</feature>
<accession>A0A3S5AEC5</accession>
<dbReference type="AlphaFoldDB" id="A0A3S5AEC5"/>
<evidence type="ECO:0000256" key="1">
    <source>
        <dbReference type="SAM" id="MobiDB-lite"/>
    </source>
</evidence>
<feature type="region of interest" description="Disordered" evidence="1">
    <location>
        <begin position="206"/>
        <end position="273"/>
    </location>
</feature>
<protein>
    <submittedName>
        <fullName evidence="2">Uncharacterized protein</fullName>
    </submittedName>
</protein>
<comment type="caution">
    <text evidence="2">The sequence shown here is derived from an EMBL/GenBank/DDBJ whole genome shotgun (WGS) entry which is preliminary data.</text>
</comment>
<evidence type="ECO:0000313" key="2">
    <source>
        <dbReference type="EMBL" id="VEL14283.1"/>
    </source>
</evidence>
<gene>
    <name evidence="2" type="ORF">PXEA_LOCUS7723</name>
</gene>
<name>A0A3S5AEC5_9PLAT</name>
<feature type="compositionally biased region" description="Polar residues" evidence="1">
    <location>
        <begin position="264"/>
        <end position="273"/>
    </location>
</feature>